<comment type="caution">
    <text evidence="2">The sequence shown here is derived from an EMBL/GenBank/DDBJ whole genome shotgun (WGS) entry which is preliminary data.</text>
</comment>
<dbReference type="Proteomes" id="UP000677228">
    <property type="component" value="Unassembled WGS sequence"/>
</dbReference>
<evidence type="ECO:0000313" key="4">
    <source>
        <dbReference type="EMBL" id="CAF4544929.1"/>
    </source>
</evidence>
<dbReference type="Proteomes" id="UP000663829">
    <property type="component" value="Unassembled WGS sequence"/>
</dbReference>
<proteinExistence type="predicted"/>
<dbReference type="Proteomes" id="UP000681722">
    <property type="component" value="Unassembled WGS sequence"/>
</dbReference>
<dbReference type="AlphaFoldDB" id="A0A816DR84"/>
<dbReference type="EMBL" id="CAJOBA010076406">
    <property type="protein sequence ID" value="CAF4420067.1"/>
    <property type="molecule type" value="Genomic_DNA"/>
</dbReference>
<evidence type="ECO:0000313" key="2">
    <source>
        <dbReference type="EMBL" id="CAF1637382.1"/>
    </source>
</evidence>
<reference evidence="2" key="1">
    <citation type="submission" date="2021-02" db="EMBL/GenBank/DDBJ databases">
        <authorList>
            <person name="Nowell W R."/>
        </authorList>
    </citation>
    <scope>NUCLEOTIDE SEQUENCE</scope>
</reference>
<feature type="non-terminal residue" evidence="2">
    <location>
        <position position="1"/>
    </location>
</feature>
<evidence type="ECO:0000313" key="3">
    <source>
        <dbReference type="EMBL" id="CAF4420067.1"/>
    </source>
</evidence>
<dbReference type="EMBL" id="CAJNOK010052308">
    <property type="protein sequence ID" value="CAF1607885.1"/>
    <property type="molecule type" value="Genomic_DNA"/>
</dbReference>
<accession>A0A816DR84</accession>
<dbReference type="EMBL" id="CAJNOQ010045977">
    <property type="protein sequence ID" value="CAF1637382.1"/>
    <property type="molecule type" value="Genomic_DNA"/>
</dbReference>
<name>A0A816DR84_9BILA</name>
<gene>
    <name evidence="2" type="ORF">GPM918_LOCUS44737</name>
    <name evidence="1" type="ORF">OVA965_LOCUS42481</name>
    <name evidence="4" type="ORF">SRO942_LOCUS46745</name>
    <name evidence="3" type="ORF">TMI583_LOCUS44411</name>
</gene>
<keyword evidence="5" id="KW-1185">Reference proteome</keyword>
<protein>
    <submittedName>
        <fullName evidence="2">Uncharacterized protein</fullName>
    </submittedName>
</protein>
<evidence type="ECO:0000313" key="1">
    <source>
        <dbReference type="EMBL" id="CAF1607885.1"/>
    </source>
</evidence>
<sequence length="174" mass="19663">DGSHLEHDLLNKMPRLSSFDLIVDYTSRNSKPINIRTFQTDTWEKFNSIVCLHDANTGLNTIYTLPSKSNQVNILSNEYVSSCISNRPVSLCFECVRSLALSAKTTLFTTETLEFVQQAFPNVKTLELVDNGDNVSFLDPCKFPTRYAPVSVYRIPKIPTPKIPIPKIPNFGIY</sequence>
<organism evidence="2 5">
    <name type="scientific">Didymodactylos carnosus</name>
    <dbReference type="NCBI Taxonomy" id="1234261"/>
    <lineage>
        <taxon>Eukaryota</taxon>
        <taxon>Metazoa</taxon>
        <taxon>Spiralia</taxon>
        <taxon>Gnathifera</taxon>
        <taxon>Rotifera</taxon>
        <taxon>Eurotatoria</taxon>
        <taxon>Bdelloidea</taxon>
        <taxon>Philodinida</taxon>
        <taxon>Philodinidae</taxon>
        <taxon>Didymodactylos</taxon>
    </lineage>
</organism>
<dbReference type="EMBL" id="CAJOBC010114469">
    <property type="protein sequence ID" value="CAF4544929.1"/>
    <property type="molecule type" value="Genomic_DNA"/>
</dbReference>
<dbReference type="Proteomes" id="UP000682733">
    <property type="component" value="Unassembled WGS sequence"/>
</dbReference>
<evidence type="ECO:0000313" key="5">
    <source>
        <dbReference type="Proteomes" id="UP000663829"/>
    </source>
</evidence>